<dbReference type="Proteomes" id="UP000606921">
    <property type="component" value="Unassembled WGS sequence"/>
</dbReference>
<keyword evidence="1" id="KW-0812">Transmembrane</keyword>
<feature type="transmembrane region" description="Helical" evidence="1">
    <location>
        <begin position="30"/>
        <end position="53"/>
    </location>
</feature>
<name>A0ABM8PMR1_9HYPH</name>
<reference evidence="3 4" key="1">
    <citation type="submission" date="2020-11" db="EMBL/GenBank/DDBJ databases">
        <authorList>
            <person name="Lassalle F."/>
        </authorList>
    </citation>
    <scope>NUCLEOTIDE SEQUENCE [LARGE SCALE GENOMIC DNA]</scope>
    <source>
        <strain evidence="3 4">JC140</strain>
    </source>
</reference>
<gene>
    <name evidence="3" type="ORF">REJC140_00620</name>
</gene>
<organism evidence="3 4">
    <name type="scientific">Pseudorhizobium endolithicum</name>
    <dbReference type="NCBI Taxonomy" id="1191678"/>
    <lineage>
        <taxon>Bacteria</taxon>
        <taxon>Pseudomonadati</taxon>
        <taxon>Pseudomonadota</taxon>
        <taxon>Alphaproteobacteria</taxon>
        <taxon>Hyphomicrobiales</taxon>
        <taxon>Rhizobiaceae</taxon>
        <taxon>Rhizobium/Agrobacterium group</taxon>
        <taxon>Pseudorhizobium</taxon>
    </lineage>
</organism>
<proteinExistence type="predicted"/>
<keyword evidence="1" id="KW-1133">Transmembrane helix</keyword>
<protein>
    <submittedName>
        <fullName evidence="3">Acyltransferase</fullName>
    </submittedName>
</protein>
<dbReference type="PANTHER" id="PTHR23028">
    <property type="entry name" value="ACETYLTRANSFERASE"/>
    <property type="match status" value="1"/>
</dbReference>
<feature type="transmembrane region" description="Helical" evidence="1">
    <location>
        <begin position="200"/>
        <end position="220"/>
    </location>
</feature>
<dbReference type="InterPro" id="IPR050879">
    <property type="entry name" value="Acyltransferase_3"/>
</dbReference>
<keyword evidence="4" id="KW-1185">Reference proteome</keyword>
<feature type="domain" description="Acyltransferase 3" evidence="2">
    <location>
        <begin position="5"/>
        <end position="309"/>
    </location>
</feature>
<feature type="transmembrane region" description="Helical" evidence="1">
    <location>
        <begin position="74"/>
        <end position="96"/>
    </location>
</feature>
<keyword evidence="3" id="KW-0808">Transferase</keyword>
<accession>A0ABM8PMR1</accession>
<sequence>MRTLYGIQYLRAFAAVAVVIFHAAERNGLHFAIGAAGVDVFFVVSGFIMMAISERRTMRPAAFMRDRLLRIAPSYWIVTGIMIFGALIGLFPNLQLEFWHVVGSFLFVPVPSPNGGYLWPVLVQGWTLNYEMFFYLLFAASLFLRPRLRLPALLAVLGTAVMAGTLQPTGNPQTRFYAEPLVLEFAAGALFSKLWTRGYVPPPTVGSALVGMSIAGFAAIHFLKLEFDALTCGPLAAALVAGVLSIESGGRLPRMPVANYLGDASYSIYLWHTLAISVAVKAGAVAGMPALAIAAVGVIAGILIGVVAYECVEKPLQSLVKGRLSILWRKQVRRAVP</sequence>
<dbReference type="Pfam" id="PF01757">
    <property type="entry name" value="Acyl_transf_3"/>
    <property type="match status" value="1"/>
</dbReference>
<feature type="transmembrane region" description="Helical" evidence="1">
    <location>
        <begin position="150"/>
        <end position="167"/>
    </location>
</feature>
<dbReference type="InterPro" id="IPR002656">
    <property type="entry name" value="Acyl_transf_3_dom"/>
</dbReference>
<evidence type="ECO:0000259" key="2">
    <source>
        <dbReference type="Pfam" id="PF01757"/>
    </source>
</evidence>
<dbReference type="PANTHER" id="PTHR23028:SF53">
    <property type="entry name" value="ACYL_TRANSF_3 DOMAIN-CONTAINING PROTEIN"/>
    <property type="match status" value="1"/>
</dbReference>
<dbReference type="GO" id="GO:0016746">
    <property type="term" value="F:acyltransferase activity"/>
    <property type="evidence" value="ECO:0007669"/>
    <property type="project" value="UniProtKB-KW"/>
</dbReference>
<dbReference type="RefSeq" id="WP_142592707.1">
    <property type="nucleotide sequence ID" value="NZ_CABFWF030000012.1"/>
</dbReference>
<evidence type="ECO:0000256" key="1">
    <source>
        <dbReference type="SAM" id="Phobius"/>
    </source>
</evidence>
<feature type="transmembrane region" description="Helical" evidence="1">
    <location>
        <begin position="227"/>
        <end position="246"/>
    </location>
</feature>
<keyword evidence="1" id="KW-0472">Membrane</keyword>
<feature type="transmembrane region" description="Helical" evidence="1">
    <location>
        <begin position="7"/>
        <end position="24"/>
    </location>
</feature>
<dbReference type="EMBL" id="CABFWF030000012">
    <property type="protein sequence ID" value="CAD7038407.1"/>
    <property type="molecule type" value="Genomic_DNA"/>
</dbReference>
<comment type="caution">
    <text evidence="3">The sequence shown here is derived from an EMBL/GenBank/DDBJ whole genome shotgun (WGS) entry which is preliminary data.</text>
</comment>
<keyword evidence="3" id="KW-0012">Acyltransferase</keyword>
<evidence type="ECO:0000313" key="4">
    <source>
        <dbReference type="Proteomes" id="UP000606921"/>
    </source>
</evidence>
<feature type="transmembrane region" description="Helical" evidence="1">
    <location>
        <begin position="291"/>
        <end position="309"/>
    </location>
</feature>
<evidence type="ECO:0000313" key="3">
    <source>
        <dbReference type="EMBL" id="CAD7038407.1"/>
    </source>
</evidence>
<feature type="transmembrane region" description="Helical" evidence="1">
    <location>
        <begin position="116"/>
        <end position="138"/>
    </location>
</feature>